<organism evidence="1 2">
    <name type="scientific">Bauhinia variegata</name>
    <name type="common">Purple orchid tree</name>
    <name type="synonym">Phanera variegata</name>
    <dbReference type="NCBI Taxonomy" id="167791"/>
    <lineage>
        <taxon>Eukaryota</taxon>
        <taxon>Viridiplantae</taxon>
        <taxon>Streptophyta</taxon>
        <taxon>Embryophyta</taxon>
        <taxon>Tracheophyta</taxon>
        <taxon>Spermatophyta</taxon>
        <taxon>Magnoliopsida</taxon>
        <taxon>eudicotyledons</taxon>
        <taxon>Gunneridae</taxon>
        <taxon>Pentapetalae</taxon>
        <taxon>rosids</taxon>
        <taxon>fabids</taxon>
        <taxon>Fabales</taxon>
        <taxon>Fabaceae</taxon>
        <taxon>Cercidoideae</taxon>
        <taxon>Cercideae</taxon>
        <taxon>Bauhiniinae</taxon>
        <taxon>Bauhinia</taxon>
    </lineage>
</organism>
<proteinExistence type="predicted"/>
<evidence type="ECO:0000313" key="1">
    <source>
        <dbReference type="EMBL" id="KAI4296892.1"/>
    </source>
</evidence>
<comment type="caution">
    <text evidence="1">The sequence shown here is derived from an EMBL/GenBank/DDBJ whole genome shotgun (WGS) entry which is preliminary data.</text>
</comment>
<evidence type="ECO:0000313" key="2">
    <source>
        <dbReference type="Proteomes" id="UP000828941"/>
    </source>
</evidence>
<name>A0ACB9KIY4_BAUVA</name>
<gene>
    <name evidence="1" type="ORF">L6164_036812</name>
</gene>
<protein>
    <submittedName>
        <fullName evidence="1">Uncharacterized protein</fullName>
    </submittedName>
</protein>
<sequence length="636" mass="70983">MVAGKVRVAMGFQKSPSPVNSKPETPPHKQQPPPSSASSAKSSQKSAFSRSFGAYFPRSSAQVQPRPPDVPELLRLVEELRERESRLKTELLEQKLLKESIAILPVLESEISVKETEIQKSAKRIEELEGENERLKTELEELKAKVEEEKGENEKKTKALEEEIEELKKTASDHNCNRAEGLEGDELSSSQRFQGLVEVSVKSNLIKSLKKGAKCTESAFQQEISNQKQLECGADLKKEVTETERQSHSRRNSEELADSTEPVLTRVQSRGPRVPNPPPRPSSSSSSSPPPSLPSSDSSENNGETELAIPPPPPPPPPAKQMPPPPPPPPPPATKAAPPPPPPPPKGKKPFPAKVRRVPEVVEFYHSLMRRDSQPRRESSSGAAEVPATANPRDMIGEIENRSTHLLAIKTDIETQGDFIKYLIKEVEGAAFTDIEDVVPFVKWLDDELSYLVDERAVLKHFEWPEQKADALREAAFGYCDLNKLESEASSFRDDPRQPSGPALKKMQSLFEKLEHGVYNISRMRESATNRYKVYQIPVDWMLDSGYVSQIKLASVKLAMKYMKRVSSELEAGGGGPEEEELIVQGVRFAFRVHQFAGGFDVETMKAFQELRDKARSCHVQCHSQQQKFFCRSTTC</sequence>
<dbReference type="EMBL" id="CM039439">
    <property type="protein sequence ID" value="KAI4296892.1"/>
    <property type="molecule type" value="Genomic_DNA"/>
</dbReference>
<dbReference type="Proteomes" id="UP000828941">
    <property type="component" value="Chromosome 14"/>
</dbReference>
<reference evidence="1 2" key="1">
    <citation type="journal article" date="2022" name="DNA Res.">
        <title>Chromosomal-level genome assembly of the orchid tree Bauhinia variegata (Leguminosae; Cercidoideae) supports the allotetraploid origin hypothesis of Bauhinia.</title>
        <authorList>
            <person name="Zhong Y."/>
            <person name="Chen Y."/>
            <person name="Zheng D."/>
            <person name="Pang J."/>
            <person name="Liu Y."/>
            <person name="Luo S."/>
            <person name="Meng S."/>
            <person name="Qian L."/>
            <person name="Wei D."/>
            <person name="Dai S."/>
            <person name="Zhou R."/>
        </authorList>
    </citation>
    <scope>NUCLEOTIDE SEQUENCE [LARGE SCALE GENOMIC DNA]</scope>
    <source>
        <strain evidence="1">BV-YZ2020</strain>
    </source>
</reference>
<accession>A0ACB9KIY4</accession>
<keyword evidence="2" id="KW-1185">Reference proteome</keyword>